<name>A0ABU5IQ34_9BURK</name>
<dbReference type="CDD" id="cd07377">
    <property type="entry name" value="WHTH_GntR"/>
    <property type="match status" value="1"/>
</dbReference>
<keyword evidence="8" id="KW-0808">Transferase</keyword>
<dbReference type="PROSITE" id="PS50949">
    <property type="entry name" value="HTH_GNTR"/>
    <property type="match status" value="1"/>
</dbReference>
<dbReference type="InterPro" id="IPR051446">
    <property type="entry name" value="HTH_trans_reg/aminotransferase"/>
</dbReference>
<feature type="compositionally biased region" description="Basic and acidic residues" evidence="6">
    <location>
        <begin position="1"/>
        <end position="16"/>
    </location>
</feature>
<dbReference type="Gene3D" id="3.40.640.10">
    <property type="entry name" value="Type I PLP-dependent aspartate aminotransferase-like (Major domain)"/>
    <property type="match status" value="1"/>
</dbReference>
<sequence>MEAIAQDERRDTRQESRQGAGQDRAQETLYLRIAQQLEGSIRAGTLARGERLASVRELARQQGVSMATVVQAYRTLEDARLIEARPRSGYFVAGRPGRRAAEPETTALAPQAQPVAVSSLSARVMGMAHEPGVVSFGAVCPSADLFPEERVRRAVSRAAQRHRASLCRYPTGHGAAEFRRAVARQALALGCQLDPERIVSTTGCQAAISLCLRAVTQPGDVVALESPTSFGFLELLESMHLRALEIPTHPRHGLSVDALSLALDTQPVKAVIAVPTLSNPLGSSMPLAERRRLAQLVAQRGVALIEDVLYNPLCEHDEQRRAVRSFDPTGHVMLCGSYSKTLAPGLRVGWTDAGRWSAEVRHLKAVHSGSYTELMELALADLLMQPGLESGFRHLRSTVAARVADARELVAESFPKGTRVTDPPGGFILWVELPAGSDAMALYEACLRERICIAPGSIFSTTGRYGHCIRLGLGGRWDEAQRRALRRVGELAQALMREGEPAG</sequence>
<dbReference type="PANTHER" id="PTHR46577">
    <property type="entry name" value="HTH-TYPE TRANSCRIPTIONAL REGULATORY PROTEIN GABR"/>
    <property type="match status" value="1"/>
</dbReference>
<evidence type="ECO:0000256" key="6">
    <source>
        <dbReference type="SAM" id="MobiDB-lite"/>
    </source>
</evidence>
<dbReference type="InterPro" id="IPR015421">
    <property type="entry name" value="PyrdxlP-dep_Trfase_major"/>
</dbReference>
<dbReference type="InterPro" id="IPR004839">
    <property type="entry name" value="Aminotransferase_I/II_large"/>
</dbReference>
<dbReference type="Proteomes" id="UP001293718">
    <property type="component" value="Unassembled WGS sequence"/>
</dbReference>
<dbReference type="SUPFAM" id="SSF53383">
    <property type="entry name" value="PLP-dependent transferases"/>
    <property type="match status" value="1"/>
</dbReference>
<comment type="caution">
    <text evidence="8">The sequence shown here is derived from an EMBL/GenBank/DDBJ whole genome shotgun (WGS) entry which is preliminary data.</text>
</comment>
<evidence type="ECO:0000256" key="4">
    <source>
        <dbReference type="ARBA" id="ARBA00023125"/>
    </source>
</evidence>
<keyword evidence="9" id="KW-1185">Reference proteome</keyword>
<keyword evidence="4" id="KW-0238">DNA-binding</keyword>
<dbReference type="InterPro" id="IPR015422">
    <property type="entry name" value="PyrdxlP-dep_Trfase_small"/>
</dbReference>
<organism evidence="8 9">
    <name type="scientific">Azohydromonas lata</name>
    <dbReference type="NCBI Taxonomy" id="45677"/>
    <lineage>
        <taxon>Bacteria</taxon>
        <taxon>Pseudomonadati</taxon>
        <taxon>Pseudomonadota</taxon>
        <taxon>Betaproteobacteria</taxon>
        <taxon>Burkholderiales</taxon>
        <taxon>Sphaerotilaceae</taxon>
        <taxon>Azohydromonas</taxon>
    </lineage>
</organism>
<dbReference type="Gene3D" id="1.10.10.10">
    <property type="entry name" value="Winged helix-like DNA-binding domain superfamily/Winged helix DNA-binding domain"/>
    <property type="match status" value="1"/>
</dbReference>
<dbReference type="Pfam" id="PF00155">
    <property type="entry name" value="Aminotran_1_2"/>
    <property type="match status" value="1"/>
</dbReference>
<proteinExistence type="inferred from homology"/>
<evidence type="ECO:0000313" key="8">
    <source>
        <dbReference type="EMBL" id="MDZ5461005.1"/>
    </source>
</evidence>
<evidence type="ECO:0000256" key="1">
    <source>
        <dbReference type="ARBA" id="ARBA00005384"/>
    </source>
</evidence>
<keyword evidence="5" id="KW-0804">Transcription</keyword>
<protein>
    <submittedName>
        <fullName evidence="8">PLP-dependent aminotransferase family protein</fullName>
    </submittedName>
</protein>
<evidence type="ECO:0000256" key="2">
    <source>
        <dbReference type="ARBA" id="ARBA00022898"/>
    </source>
</evidence>
<dbReference type="RefSeq" id="WP_322468290.1">
    <property type="nucleotide sequence ID" value="NZ_JAXOJX010000092.1"/>
</dbReference>
<feature type="region of interest" description="Disordered" evidence="6">
    <location>
        <begin position="1"/>
        <end position="24"/>
    </location>
</feature>
<dbReference type="Pfam" id="PF00392">
    <property type="entry name" value="GntR"/>
    <property type="match status" value="1"/>
</dbReference>
<feature type="domain" description="HTH gntR-type" evidence="7">
    <location>
        <begin position="27"/>
        <end position="95"/>
    </location>
</feature>
<dbReference type="InterPro" id="IPR015424">
    <property type="entry name" value="PyrdxlP-dep_Trfase"/>
</dbReference>
<accession>A0ABU5IQ34</accession>
<dbReference type="InterPro" id="IPR036388">
    <property type="entry name" value="WH-like_DNA-bd_sf"/>
</dbReference>
<evidence type="ECO:0000259" key="7">
    <source>
        <dbReference type="PROSITE" id="PS50949"/>
    </source>
</evidence>
<reference evidence="8 9" key="1">
    <citation type="submission" date="2023-11" db="EMBL/GenBank/DDBJ databases">
        <title>Draft genome of Azohydromonas lata strain H1 (DSM1123), a polyhydroxyalkanoate producer.</title>
        <authorList>
            <person name="Traversa D."/>
            <person name="D'Addabbo P."/>
            <person name="Pazzani C."/>
            <person name="Manzari C."/>
            <person name="Chiara M."/>
            <person name="Scrascia M."/>
        </authorList>
    </citation>
    <scope>NUCLEOTIDE SEQUENCE [LARGE SCALE GENOMIC DNA]</scope>
    <source>
        <strain evidence="8 9">H1</strain>
    </source>
</reference>
<keyword evidence="3" id="KW-0805">Transcription regulation</keyword>
<dbReference type="GO" id="GO:0008483">
    <property type="term" value="F:transaminase activity"/>
    <property type="evidence" value="ECO:0007669"/>
    <property type="project" value="UniProtKB-KW"/>
</dbReference>
<dbReference type="EMBL" id="JAXOJX010000092">
    <property type="protein sequence ID" value="MDZ5461005.1"/>
    <property type="molecule type" value="Genomic_DNA"/>
</dbReference>
<dbReference type="InterPro" id="IPR036390">
    <property type="entry name" value="WH_DNA-bd_sf"/>
</dbReference>
<keyword evidence="8" id="KW-0032">Aminotransferase</keyword>
<comment type="similarity">
    <text evidence="1">In the C-terminal section; belongs to the class-I pyridoxal-phosphate-dependent aminotransferase family.</text>
</comment>
<gene>
    <name evidence="8" type="ORF">SM757_30960</name>
</gene>
<dbReference type="InterPro" id="IPR000524">
    <property type="entry name" value="Tscrpt_reg_HTH_GntR"/>
</dbReference>
<dbReference type="Gene3D" id="3.90.1150.10">
    <property type="entry name" value="Aspartate Aminotransferase, domain 1"/>
    <property type="match status" value="1"/>
</dbReference>
<evidence type="ECO:0000313" key="9">
    <source>
        <dbReference type="Proteomes" id="UP001293718"/>
    </source>
</evidence>
<dbReference type="SMART" id="SM00345">
    <property type="entry name" value="HTH_GNTR"/>
    <property type="match status" value="1"/>
</dbReference>
<evidence type="ECO:0000256" key="5">
    <source>
        <dbReference type="ARBA" id="ARBA00023163"/>
    </source>
</evidence>
<evidence type="ECO:0000256" key="3">
    <source>
        <dbReference type="ARBA" id="ARBA00023015"/>
    </source>
</evidence>
<keyword evidence="2" id="KW-0663">Pyridoxal phosphate</keyword>
<dbReference type="CDD" id="cd00609">
    <property type="entry name" value="AAT_like"/>
    <property type="match status" value="1"/>
</dbReference>
<dbReference type="SUPFAM" id="SSF46785">
    <property type="entry name" value="Winged helix' DNA-binding domain"/>
    <property type="match status" value="1"/>
</dbReference>
<dbReference type="PANTHER" id="PTHR46577:SF2">
    <property type="entry name" value="TRANSCRIPTIONAL REGULATORY PROTEIN"/>
    <property type="match status" value="1"/>
</dbReference>